<dbReference type="AlphaFoldDB" id="A0A0A9GFK1"/>
<reference evidence="1" key="1">
    <citation type="submission" date="2014-09" db="EMBL/GenBank/DDBJ databases">
        <authorList>
            <person name="Magalhaes I.L.F."/>
            <person name="Oliveira U."/>
            <person name="Santos F.R."/>
            <person name="Vidigal T.H.D.A."/>
            <person name="Brescovit A.D."/>
            <person name="Santos A.J."/>
        </authorList>
    </citation>
    <scope>NUCLEOTIDE SEQUENCE</scope>
    <source>
        <tissue evidence="1">Shoot tissue taken approximately 20 cm above the soil surface</tissue>
    </source>
</reference>
<evidence type="ECO:0000313" key="1">
    <source>
        <dbReference type="EMBL" id="JAE21341.1"/>
    </source>
</evidence>
<name>A0A0A9GFK1_ARUDO</name>
<proteinExistence type="predicted"/>
<reference evidence="1" key="2">
    <citation type="journal article" date="2015" name="Data Brief">
        <title>Shoot transcriptome of the giant reed, Arundo donax.</title>
        <authorList>
            <person name="Barrero R.A."/>
            <person name="Guerrero F.D."/>
            <person name="Moolhuijzen P."/>
            <person name="Goolsby J.A."/>
            <person name="Tidwell J."/>
            <person name="Bellgard S.E."/>
            <person name="Bellgard M.I."/>
        </authorList>
    </citation>
    <scope>NUCLEOTIDE SEQUENCE</scope>
    <source>
        <tissue evidence="1">Shoot tissue taken approximately 20 cm above the soil surface</tissue>
    </source>
</reference>
<dbReference type="EMBL" id="GBRH01176555">
    <property type="protein sequence ID" value="JAE21341.1"/>
    <property type="molecule type" value="Transcribed_RNA"/>
</dbReference>
<protein>
    <submittedName>
        <fullName evidence="1">Uncharacterized protein</fullName>
    </submittedName>
</protein>
<sequence length="145" mass="15274">MTGSCISSRDMRHLNSSGMIGDLCFMELDLVLRVSVVGASVMTQSLSFLSKEDISSKQPSGSPPLEMTISCRATDSSFISTMVCSCSFSEILVKTTGSQLLSASAENKSFVSWVSSGSVLVAALLNWECTSVTCSCTSSGISKVL</sequence>
<accession>A0A0A9GFK1</accession>
<organism evidence="1">
    <name type="scientific">Arundo donax</name>
    <name type="common">Giant reed</name>
    <name type="synonym">Donax arundinaceus</name>
    <dbReference type="NCBI Taxonomy" id="35708"/>
    <lineage>
        <taxon>Eukaryota</taxon>
        <taxon>Viridiplantae</taxon>
        <taxon>Streptophyta</taxon>
        <taxon>Embryophyta</taxon>
        <taxon>Tracheophyta</taxon>
        <taxon>Spermatophyta</taxon>
        <taxon>Magnoliopsida</taxon>
        <taxon>Liliopsida</taxon>
        <taxon>Poales</taxon>
        <taxon>Poaceae</taxon>
        <taxon>PACMAD clade</taxon>
        <taxon>Arundinoideae</taxon>
        <taxon>Arundineae</taxon>
        <taxon>Arundo</taxon>
    </lineage>
</organism>